<name>A0A0N4U803_DRAME</name>
<reference evidence="1 3" key="2">
    <citation type="submission" date="2018-11" db="EMBL/GenBank/DDBJ databases">
        <authorList>
            <consortium name="Pathogen Informatics"/>
        </authorList>
    </citation>
    <scope>NUCLEOTIDE SEQUENCE [LARGE SCALE GENOMIC DNA]</scope>
</reference>
<dbReference type="PANTHER" id="PTHR18901">
    <property type="entry name" value="2-DEOXYGLUCOSE-6-PHOSPHATE PHOSPHATASE 2"/>
    <property type="match status" value="1"/>
</dbReference>
<dbReference type="GO" id="GO:0016791">
    <property type="term" value="F:phosphatase activity"/>
    <property type="evidence" value="ECO:0007669"/>
    <property type="project" value="TreeGrafter"/>
</dbReference>
<proteinExistence type="predicted"/>
<dbReference type="EMBL" id="UYYG01001159">
    <property type="protein sequence ID" value="VDN57333.1"/>
    <property type="molecule type" value="Genomic_DNA"/>
</dbReference>
<protein>
    <submittedName>
        <fullName evidence="4">HAD hydrolase, family IA, variant 3</fullName>
    </submittedName>
</protein>
<dbReference type="FunFam" id="3.40.50.1000:FF:000055">
    <property type="entry name" value="Haloacid dehalogenase-like hydrolase family protein"/>
    <property type="match status" value="1"/>
</dbReference>
<dbReference type="AlphaFoldDB" id="A0A0N4U803"/>
<dbReference type="Pfam" id="PF13419">
    <property type="entry name" value="HAD_2"/>
    <property type="match status" value="1"/>
</dbReference>
<sequence length="249" mass="27822">MVNDKNPEITHVIFDLDGLLINTEPVYTEVNSYTMAMFGRKFTLDLKALTMGMTNEAAISLMLEKVGLSGKVSVDEYRAIYNPLLRSKLPYCEKMPGAMRLVRHLAINNIPMAICSGTRSYEFKLKTMNHRELLDLIPLRVCASDDPSIHEGKPSPDAFLVTMERFEIPPASPSNVLVFEDAPNGVIAAVRAGMHVVMVPDFTYSKPPEAVEDQISFVLKSLEDFEPETMGLPSYNNDKISPFISSWTN</sequence>
<dbReference type="SFLD" id="SFLDG01129">
    <property type="entry name" value="C1.5:_HAD__Beta-PGM__Phosphata"/>
    <property type="match status" value="1"/>
</dbReference>
<evidence type="ECO:0000313" key="3">
    <source>
        <dbReference type="Proteomes" id="UP000274756"/>
    </source>
</evidence>
<keyword evidence="3" id="KW-1185">Reference proteome</keyword>
<gene>
    <name evidence="1" type="ORF">DME_LOCUS7306</name>
</gene>
<dbReference type="InterPro" id="IPR023198">
    <property type="entry name" value="PGP-like_dom2"/>
</dbReference>
<dbReference type="InterPro" id="IPR023214">
    <property type="entry name" value="HAD_sf"/>
</dbReference>
<evidence type="ECO:0000313" key="2">
    <source>
        <dbReference type="Proteomes" id="UP000038040"/>
    </source>
</evidence>
<dbReference type="WBParaSite" id="DME_0000314701-mRNA-1">
    <property type="protein sequence ID" value="DME_0000314701-mRNA-1"/>
    <property type="gene ID" value="DME_0000314701"/>
</dbReference>
<dbReference type="Gene3D" id="1.10.150.240">
    <property type="entry name" value="Putative phosphatase, domain 2"/>
    <property type="match status" value="1"/>
</dbReference>
<dbReference type="Proteomes" id="UP000038040">
    <property type="component" value="Unplaced"/>
</dbReference>
<dbReference type="InterPro" id="IPR006439">
    <property type="entry name" value="HAD-SF_hydro_IA"/>
</dbReference>
<dbReference type="SUPFAM" id="SSF56784">
    <property type="entry name" value="HAD-like"/>
    <property type="match status" value="1"/>
</dbReference>
<reference evidence="4" key="1">
    <citation type="submission" date="2017-02" db="UniProtKB">
        <authorList>
            <consortium name="WormBaseParasite"/>
        </authorList>
    </citation>
    <scope>IDENTIFICATION</scope>
</reference>
<evidence type="ECO:0000313" key="1">
    <source>
        <dbReference type="EMBL" id="VDN57333.1"/>
    </source>
</evidence>
<dbReference type="STRING" id="318479.A0A0N4U803"/>
<dbReference type="Gene3D" id="3.40.50.1000">
    <property type="entry name" value="HAD superfamily/HAD-like"/>
    <property type="match status" value="1"/>
</dbReference>
<dbReference type="Proteomes" id="UP000274756">
    <property type="component" value="Unassembled WGS sequence"/>
</dbReference>
<organism evidence="2 4">
    <name type="scientific">Dracunculus medinensis</name>
    <name type="common">Guinea worm</name>
    <dbReference type="NCBI Taxonomy" id="318479"/>
    <lineage>
        <taxon>Eukaryota</taxon>
        <taxon>Metazoa</taxon>
        <taxon>Ecdysozoa</taxon>
        <taxon>Nematoda</taxon>
        <taxon>Chromadorea</taxon>
        <taxon>Rhabditida</taxon>
        <taxon>Spirurina</taxon>
        <taxon>Dracunculoidea</taxon>
        <taxon>Dracunculidae</taxon>
        <taxon>Dracunculus</taxon>
    </lineage>
</organism>
<dbReference type="OrthoDB" id="40579at2759"/>
<evidence type="ECO:0000313" key="4">
    <source>
        <dbReference type="WBParaSite" id="DME_0000314701-mRNA-1"/>
    </source>
</evidence>
<dbReference type="SFLD" id="SFLDS00003">
    <property type="entry name" value="Haloacid_Dehalogenase"/>
    <property type="match status" value="1"/>
</dbReference>
<dbReference type="PANTHER" id="PTHR18901:SF38">
    <property type="entry name" value="PSEUDOURIDINE-5'-PHOSPHATASE"/>
    <property type="match status" value="1"/>
</dbReference>
<accession>A0A0N4U803</accession>
<dbReference type="InterPro" id="IPR036412">
    <property type="entry name" value="HAD-like_sf"/>
</dbReference>
<dbReference type="InterPro" id="IPR041492">
    <property type="entry name" value="HAD_2"/>
</dbReference>
<dbReference type="NCBIfam" id="TIGR01509">
    <property type="entry name" value="HAD-SF-IA-v3"/>
    <property type="match status" value="1"/>
</dbReference>